<keyword evidence="4 5" id="KW-0694">RNA-binding</keyword>
<dbReference type="GO" id="GO:0008168">
    <property type="term" value="F:methyltransferase activity"/>
    <property type="evidence" value="ECO:0007669"/>
    <property type="project" value="UniProtKB-KW"/>
</dbReference>
<dbReference type="SUPFAM" id="SSF53335">
    <property type="entry name" value="S-adenosyl-L-methionine-dependent methyltransferases"/>
    <property type="match status" value="1"/>
</dbReference>
<dbReference type="Gene3D" id="1.10.940.10">
    <property type="entry name" value="NusB-like"/>
    <property type="match status" value="1"/>
</dbReference>
<dbReference type="PRINTS" id="PR02008">
    <property type="entry name" value="RCMTFAMILY"/>
</dbReference>
<evidence type="ECO:0000313" key="7">
    <source>
        <dbReference type="EMBL" id="MCQ8279241.1"/>
    </source>
</evidence>
<keyword evidence="1 5" id="KW-0489">Methyltransferase</keyword>
<evidence type="ECO:0000256" key="4">
    <source>
        <dbReference type="ARBA" id="ARBA00022884"/>
    </source>
</evidence>
<reference evidence="7 8" key="1">
    <citation type="submission" date="2022-06" db="EMBL/GenBank/DDBJ databases">
        <title>Endosaccharibacter gen. nov., sp. nov., endophytic bacteria isolated from sugarcane.</title>
        <authorList>
            <person name="Pitiwittayakul N."/>
            <person name="Yukphan P."/>
            <person name="Charoenyingcharoen P."/>
            <person name="Tanasupawat S."/>
        </authorList>
    </citation>
    <scope>NUCLEOTIDE SEQUENCE [LARGE SCALE GENOMIC DNA]</scope>
    <source>
        <strain evidence="7 8">KSS8</strain>
    </source>
</reference>
<keyword evidence="8" id="KW-1185">Reference proteome</keyword>
<feature type="active site" description="Nucleophile" evidence="5">
    <location>
        <position position="358"/>
    </location>
</feature>
<keyword evidence="2 5" id="KW-0808">Transferase</keyword>
<dbReference type="Pfam" id="PF01189">
    <property type="entry name" value="Methyltr_RsmB-F"/>
    <property type="match status" value="1"/>
</dbReference>
<protein>
    <submittedName>
        <fullName evidence="7">Methyltransferase domain-containing protein</fullName>
    </submittedName>
</protein>
<evidence type="ECO:0000313" key="8">
    <source>
        <dbReference type="Proteomes" id="UP001524587"/>
    </source>
</evidence>
<dbReference type="PROSITE" id="PS51686">
    <property type="entry name" value="SAM_MT_RSMB_NOP"/>
    <property type="match status" value="1"/>
</dbReference>
<dbReference type="Proteomes" id="UP001524587">
    <property type="component" value="Unassembled WGS sequence"/>
</dbReference>
<dbReference type="PANTHER" id="PTHR22807">
    <property type="entry name" value="NOP2 YEAST -RELATED NOL1/NOP2/FMU SUN DOMAIN-CONTAINING"/>
    <property type="match status" value="1"/>
</dbReference>
<dbReference type="InterPro" id="IPR049560">
    <property type="entry name" value="MeTrfase_RsmB-F_NOP2_cat"/>
</dbReference>
<dbReference type="GO" id="GO:0032259">
    <property type="term" value="P:methylation"/>
    <property type="evidence" value="ECO:0007669"/>
    <property type="project" value="UniProtKB-KW"/>
</dbReference>
<dbReference type="Pfam" id="PF01029">
    <property type="entry name" value="NusB"/>
    <property type="match status" value="1"/>
</dbReference>
<comment type="similarity">
    <text evidence="5">Belongs to the class I-like SAM-binding methyltransferase superfamily. RsmB/NOP family.</text>
</comment>
<evidence type="ECO:0000256" key="5">
    <source>
        <dbReference type="PROSITE-ProRule" id="PRU01023"/>
    </source>
</evidence>
<dbReference type="InterPro" id="IPR001678">
    <property type="entry name" value="MeTrfase_RsmB-F_NOP2_dom"/>
</dbReference>
<accession>A0ABT1WAU1</accession>
<feature type="domain" description="SAM-dependent MTase RsmB/NOP-type" evidence="6">
    <location>
        <begin position="144"/>
        <end position="424"/>
    </location>
</feature>
<dbReference type="InterPro" id="IPR035926">
    <property type="entry name" value="NusB-like_sf"/>
</dbReference>
<evidence type="ECO:0000256" key="2">
    <source>
        <dbReference type="ARBA" id="ARBA00022679"/>
    </source>
</evidence>
<feature type="binding site" evidence="5">
    <location>
        <begin position="242"/>
        <end position="248"/>
    </location>
    <ligand>
        <name>S-adenosyl-L-methionine</name>
        <dbReference type="ChEBI" id="CHEBI:59789"/>
    </ligand>
</feature>
<comment type="caution">
    <text evidence="7">The sequence shown here is derived from an EMBL/GenBank/DDBJ whole genome shotgun (WGS) entry which is preliminary data.</text>
</comment>
<dbReference type="SUPFAM" id="SSF48013">
    <property type="entry name" value="NusB-like"/>
    <property type="match status" value="1"/>
</dbReference>
<dbReference type="Gene3D" id="3.40.50.150">
    <property type="entry name" value="Vaccinia Virus protein VP39"/>
    <property type="match status" value="1"/>
</dbReference>
<dbReference type="CDD" id="cd02440">
    <property type="entry name" value="AdoMet_MTases"/>
    <property type="match status" value="1"/>
</dbReference>
<proteinExistence type="inferred from homology"/>
<feature type="binding site" evidence="5">
    <location>
        <position position="263"/>
    </location>
    <ligand>
        <name>S-adenosyl-L-methionine</name>
        <dbReference type="ChEBI" id="CHEBI:59789"/>
    </ligand>
</feature>
<name>A0ABT1WAU1_9PROT</name>
<evidence type="ECO:0000259" key="6">
    <source>
        <dbReference type="PROSITE" id="PS51686"/>
    </source>
</evidence>
<dbReference type="InterPro" id="IPR029063">
    <property type="entry name" value="SAM-dependent_MTases_sf"/>
</dbReference>
<dbReference type="PANTHER" id="PTHR22807:SF61">
    <property type="entry name" value="NOL1_NOP2_SUN FAMILY PROTEIN _ ANTITERMINATION NUSB DOMAIN-CONTAINING PROTEIN"/>
    <property type="match status" value="1"/>
</dbReference>
<evidence type="ECO:0000256" key="1">
    <source>
        <dbReference type="ARBA" id="ARBA00022603"/>
    </source>
</evidence>
<dbReference type="InterPro" id="IPR006027">
    <property type="entry name" value="NusB_RsmB_TIM44"/>
</dbReference>
<organism evidence="7 8">
    <name type="scientific">Endosaccharibacter trunci</name>
    <dbReference type="NCBI Taxonomy" id="2812733"/>
    <lineage>
        <taxon>Bacteria</taxon>
        <taxon>Pseudomonadati</taxon>
        <taxon>Pseudomonadota</taxon>
        <taxon>Alphaproteobacteria</taxon>
        <taxon>Acetobacterales</taxon>
        <taxon>Acetobacteraceae</taxon>
        <taxon>Endosaccharibacter</taxon>
    </lineage>
</organism>
<evidence type="ECO:0000256" key="3">
    <source>
        <dbReference type="ARBA" id="ARBA00022691"/>
    </source>
</evidence>
<feature type="binding site" evidence="5">
    <location>
        <position position="305"/>
    </location>
    <ligand>
        <name>S-adenosyl-L-methionine</name>
        <dbReference type="ChEBI" id="CHEBI:59789"/>
    </ligand>
</feature>
<sequence>MNSRLTRPPSSDPTRQIAFDVLVAVSEKRRALEDALDSADPADSQVLSRDRAAAHRLAATVLRRMGTLDAAVESFLKKAPPERVRLALLMGAAQLLLLDTPAHAAVGTIVSLVRNNKLEPFAGLVNAVLRRVAQAGTAALDGLDQARLDVPAWLWSSWGSDARRIAEALGGEAPLDLSLAPGAAVPEGGVVLPTGSVRLPAGTRVAALPGFEQGAFWVQDAAASLPARLLAARPGELIADLCAAPGGKTAQLAHSGARVVAVERDAQRLRRLRENVARLGLAVELVQADATEWRPAQPLDAVLLDAPCSATGTARRHPDVLRLRRAADPGGLSETQDRLIEAAARMLRPGGRLVYAVCSMQPEEGPQRAAAAARFGLRPDPFTEAELADVPEARTAEGWLRTHPGLWPERGGMDGFFAARFIRD</sequence>
<dbReference type="InterPro" id="IPR023267">
    <property type="entry name" value="RCMT"/>
</dbReference>
<gene>
    <name evidence="7" type="ORF">NFI95_12385</name>
</gene>
<keyword evidence="3 5" id="KW-0949">S-adenosyl-L-methionine</keyword>
<feature type="binding site" evidence="5">
    <location>
        <position position="289"/>
    </location>
    <ligand>
        <name>S-adenosyl-L-methionine</name>
        <dbReference type="ChEBI" id="CHEBI:59789"/>
    </ligand>
</feature>
<dbReference type="EMBL" id="JAMSKV010000011">
    <property type="protein sequence ID" value="MCQ8279241.1"/>
    <property type="molecule type" value="Genomic_DNA"/>
</dbReference>
<dbReference type="RefSeq" id="WP_422864733.1">
    <property type="nucleotide sequence ID" value="NZ_JAMSKV010000011.1"/>
</dbReference>